<dbReference type="InterPro" id="IPR044492">
    <property type="entry name" value="P_typ_ATPase_HD_dom"/>
</dbReference>
<feature type="binding site" evidence="13">
    <location>
        <position position="325"/>
    </location>
    <ligand>
        <name>ATP</name>
        <dbReference type="ChEBI" id="CHEBI:30616"/>
    </ligand>
</feature>
<feature type="binding site" evidence="13">
    <location>
        <position position="463"/>
    </location>
    <ligand>
        <name>ATP</name>
        <dbReference type="ChEBI" id="CHEBI:30616"/>
    </ligand>
</feature>
<evidence type="ECO:0000256" key="9">
    <source>
        <dbReference type="ARBA" id="ARBA00022989"/>
    </source>
</evidence>
<dbReference type="InterPro" id="IPR032630">
    <property type="entry name" value="P_typ_ATPase_c"/>
</dbReference>
<keyword evidence="7 14" id="KW-0460">Magnesium</keyword>
<evidence type="ECO:0000256" key="15">
    <source>
        <dbReference type="RuleBase" id="RU362033"/>
    </source>
</evidence>
<evidence type="ECO:0000256" key="14">
    <source>
        <dbReference type="PIRSR" id="PIRSR606539-3"/>
    </source>
</evidence>
<evidence type="ECO:0000259" key="16">
    <source>
        <dbReference type="Pfam" id="PF16212"/>
    </source>
</evidence>
<dbReference type="Pfam" id="PF16212">
    <property type="entry name" value="PhoLip_ATPase_C"/>
    <property type="match status" value="1"/>
</dbReference>
<dbReference type="Proteomes" id="UP000274131">
    <property type="component" value="Unassembled WGS sequence"/>
</dbReference>
<feature type="binding site" evidence="13">
    <location>
        <position position="465"/>
    </location>
    <ligand>
        <name>ATP</name>
        <dbReference type="ChEBI" id="CHEBI:30616"/>
    </ligand>
</feature>
<dbReference type="GO" id="GO:0005524">
    <property type="term" value="F:ATP binding"/>
    <property type="evidence" value="ECO:0007669"/>
    <property type="project" value="UniProtKB-UniRule"/>
</dbReference>
<feature type="transmembrane region" description="Helical" evidence="15">
    <location>
        <begin position="275"/>
        <end position="295"/>
    </location>
</feature>
<dbReference type="GO" id="GO:0140326">
    <property type="term" value="F:ATPase-coupled intramembrane lipid transporter activity"/>
    <property type="evidence" value="ECO:0007669"/>
    <property type="project" value="UniProtKB-EC"/>
</dbReference>
<dbReference type="OrthoDB" id="377733at2759"/>
<comment type="cofactor">
    <cofactor evidence="14">
        <name>Mg(2+)</name>
        <dbReference type="ChEBI" id="CHEBI:18420"/>
    </cofactor>
</comment>
<organism evidence="19">
    <name type="scientific">Enterobius vermicularis</name>
    <name type="common">Human pinworm</name>
    <dbReference type="NCBI Taxonomy" id="51028"/>
    <lineage>
        <taxon>Eukaryota</taxon>
        <taxon>Metazoa</taxon>
        <taxon>Ecdysozoa</taxon>
        <taxon>Nematoda</taxon>
        <taxon>Chromadorea</taxon>
        <taxon>Rhabditida</taxon>
        <taxon>Spirurina</taxon>
        <taxon>Oxyuridomorpha</taxon>
        <taxon>Oxyuroidea</taxon>
        <taxon>Oxyuridae</taxon>
        <taxon>Enterobius</taxon>
    </lineage>
</organism>
<feature type="binding site" evidence="13">
    <location>
        <position position="583"/>
    </location>
    <ligand>
        <name>ATP</name>
        <dbReference type="ChEBI" id="CHEBI:30616"/>
    </ligand>
</feature>
<feature type="transmembrane region" description="Helical" evidence="15">
    <location>
        <begin position="787"/>
        <end position="809"/>
    </location>
</feature>
<keyword evidence="10 15" id="KW-0472">Membrane</keyword>
<comment type="caution">
    <text evidence="15">Lacks conserved residue(s) required for the propagation of feature annotation.</text>
</comment>
<keyword evidence="18" id="KW-1185">Reference proteome</keyword>
<dbReference type="SUPFAM" id="SSF81660">
    <property type="entry name" value="Metal cation-transporting ATPase, ATP-binding domain N"/>
    <property type="match status" value="1"/>
</dbReference>
<feature type="binding site" evidence="14">
    <location>
        <position position="579"/>
    </location>
    <ligand>
        <name>Mg(2+)</name>
        <dbReference type="ChEBI" id="CHEBI:18420"/>
    </ligand>
</feature>
<dbReference type="Gene3D" id="3.40.1110.10">
    <property type="entry name" value="Calcium-transporting ATPase, cytoplasmic domain N"/>
    <property type="match status" value="1"/>
</dbReference>
<dbReference type="NCBIfam" id="TIGR01494">
    <property type="entry name" value="ATPase_P-type"/>
    <property type="match status" value="1"/>
</dbReference>
<evidence type="ECO:0000256" key="2">
    <source>
        <dbReference type="ARBA" id="ARBA00008109"/>
    </source>
</evidence>
<name>A0A0N4V6C1_ENTVE</name>
<feature type="transmembrane region" description="Helical" evidence="15">
    <location>
        <begin position="669"/>
        <end position="690"/>
    </location>
</feature>
<dbReference type="NCBIfam" id="TIGR01652">
    <property type="entry name" value="ATPase-Plipid"/>
    <property type="match status" value="1"/>
</dbReference>
<dbReference type="PROSITE" id="PS00154">
    <property type="entry name" value="ATPASE_E1_E2"/>
    <property type="match status" value="1"/>
</dbReference>
<feature type="binding site" evidence="13">
    <location>
        <position position="348"/>
    </location>
    <ligand>
        <name>ATP</name>
        <dbReference type="ChEBI" id="CHEBI:30616"/>
    </ligand>
</feature>
<keyword evidence="4 14" id="KW-0479">Metal-binding</keyword>
<feature type="active site" description="4-aspartylphosphate intermediate" evidence="12">
    <location>
        <position position="176"/>
    </location>
</feature>
<comment type="catalytic activity">
    <reaction evidence="11 15">
        <text>ATP + H2O + phospholipidSide 1 = ADP + phosphate + phospholipidSide 2.</text>
        <dbReference type="EC" id="7.6.2.1"/>
    </reaction>
</comment>
<feature type="transmembrane region" description="Helical" evidence="15">
    <location>
        <begin position="640"/>
        <end position="663"/>
    </location>
</feature>
<sequence length="888" mass="100253">MGQIVVGDILKVEQNKDFPADLLLLSSSETNGLCYVETSKINGETNLTMCRGFECTSHLKEEGKIKLFSCEIECEKPNENLNEFTGTLITENENEKMRKKIESEFSFLLNCAEFFLLYCNLVPISLLHTLKIIRYIQAYYINNDSEMYDEYSNTPAKANTSALTDELGQVDLVICDKTGTLTNNAMKAKAFSVGGENYDFNASLTSKNKQGDPECFEKFFRVLTLCNDVFPQEQDRGQICYSGESPDEVALVRGAKLLGFKLCERNFNQITVKEVFLLFGAFDIWLTYFASLSVYSNSGLGSVSYGDLLKRDKDKKYEMLNTLEFTSDRKRMSVIVRCPDKSVLVCTKGAESVIYPLLHKDSKYLDKCKEHLVDYAKKGYRTMCFAYRKLQMHDYDDWNEKYQSALKYTDKGERNKSVESIFGEIEKDLYLAGGSAVEDNLQEDVPKTINFLMKAGIRVWMVTGDRLETARKIAVSCGICLKQNVLLHLTLQNGVDLFASIKQLQEKAECLQQKGQEFFLATSGSDLQLGFKNSCREKLMKLLLSCRSVICYGTSAIQKAGVVEMAQDNGKNVVLAIGDGANDVPMIQRADVGIGICGQEGLEAASMSDYSIGQFRFLERLLFIHGAWSFQRNTKAILVFFYKNVCFFLAGLWIALFSAFSGLEFFDSLSLTLFNLLITVIEALMLGIFFKPCSDERLLKQPMKYRTLREGAFTGNAFVKDIILAFFHSATSNCFSFLFMSHSVLWSNGRSSGWSMFRNSCNTVWQHTPFGADVCGISGIMSESPCFWLACFIIPVATLLIKPFSKLVLYTMHLSTPKFLFLNECNGDQSSPIDLDEFDVRQHLVDDHAVDNGEEDSIHNDNIIFESLKSSASRKLLQNSERKCQNEM</sequence>
<dbReference type="SFLD" id="SFLDF00027">
    <property type="entry name" value="p-type_atpase"/>
    <property type="match status" value="1"/>
</dbReference>
<dbReference type="InterPro" id="IPR018303">
    <property type="entry name" value="ATPase_P-typ_P_site"/>
</dbReference>
<feature type="domain" description="P-type ATPase C-terminal" evidence="16">
    <location>
        <begin position="606"/>
        <end position="763"/>
    </location>
</feature>
<dbReference type="InterPro" id="IPR001757">
    <property type="entry name" value="P_typ_ATPase"/>
</dbReference>
<dbReference type="InterPro" id="IPR023214">
    <property type="entry name" value="HAD_sf"/>
</dbReference>
<keyword evidence="8 15" id="KW-1278">Translocase</keyword>
<evidence type="ECO:0000313" key="17">
    <source>
        <dbReference type="EMBL" id="VDD90661.1"/>
    </source>
</evidence>
<feature type="binding site" evidence="13">
    <location>
        <position position="176"/>
    </location>
    <ligand>
        <name>ATP</name>
        <dbReference type="ChEBI" id="CHEBI:30616"/>
    </ligand>
</feature>
<dbReference type="InterPro" id="IPR006539">
    <property type="entry name" value="P-type_ATPase_IV"/>
</dbReference>
<dbReference type="AlphaFoldDB" id="A0A0N4V6C1"/>
<keyword evidence="9 15" id="KW-1133">Transmembrane helix</keyword>
<reference evidence="19" key="1">
    <citation type="submission" date="2016-04" db="UniProtKB">
        <authorList>
            <consortium name="WormBaseParasite"/>
        </authorList>
    </citation>
    <scope>IDENTIFICATION</scope>
</reference>
<evidence type="ECO:0000313" key="19">
    <source>
        <dbReference type="WBParaSite" id="EVEC_0000580101-mRNA-1"/>
    </source>
</evidence>
<keyword evidence="6 13" id="KW-0067">ATP-binding</keyword>
<feature type="binding site" evidence="14">
    <location>
        <position position="178"/>
    </location>
    <ligand>
        <name>Mg(2+)</name>
        <dbReference type="ChEBI" id="CHEBI:18420"/>
    </ligand>
</feature>
<protein>
    <recommendedName>
        <fullName evidence="15">Phospholipid-transporting ATPase</fullName>
        <ecNumber evidence="15">7.6.2.1</ecNumber>
    </recommendedName>
</protein>
<evidence type="ECO:0000256" key="5">
    <source>
        <dbReference type="ARBA" id="ARBA00022741"/>
    </source>
</evidence>
<dbReference type="GO" id="GO:0016887">
    <property type="term" value="F:ATP hydrolysis activity"/>
    <property type="evidence" value="ECO:0007669"/>
    <property type="project" value="InterPro"/>
</dbReference>
<evidence type="ECO:0000256" key="10">
    <source>
        <dbReference type="ARBA" id="ARBA00023136"/>
    </source>
</evidence>
<keyword evidence="5 13" id="KW-0547">Nucleotide-binding</keyword>
<dbReference type="InterPro" id="IPR008250">
    <property type="entry name" value="ATPase_P-typ_transduc_dom_A_sf"/>
</dbReference>
<dbReference type="InterPro" id="IPR036412">
    <property type="entry name" value="HAD-like_sf"/>
</dbReference>
<evidence type="ECO:0000256" key="3">
    <source>
        <dbReference type="ARBA" id="ARBA00022692"/>
    </source>
</evidence>
<feature type="binding site" evidence="13">
    <location>
        <position position="177"/>
    </location>
    <ligand>
        <name>ATP</name>
        <dbReference type="ChEBI" id="CHEBI:30616"/>
    </ligand>
</feature>
<proteinExistence type="inferred from homology"/>
<dbReference type="InterPro" id="IPR023298">
    <property type="entry name" value="ATPase_P-typ_TM_dom_sf"/>
</dbReference>
<dbReference type="GO" id="GO:0000287">
    <property type="term" value="F:magnesium ion binding"/>
    <property type="evidence" value="ECO:0007669"/>
    <property type="project" value="UniProtKB-UniRule"/>
</dbReference>
<dbReference type="PRINTS" id="PR00119">
    <property type="entry name" value="CATATPASE"/>
</dbReference>
<dbReference type="PANTHER" id="PTHR24092:SF150">
    <property type="entry name" value="PHOSPHOLIPID-TRANSPORTING ATPASE"/>
    <property type="match status" value="1"/>
</dbReference>
<accession>A0A0N4V6C1</accession>
<dbReference type="SUPFAM" id="SSF56784">
    <property type="entry name" value="HAD-like"/>
    <property type="match status" value="1"/>
</dbReference>
<feature type="binding site" evidence="13">
    <location>
        <position position="559"/>
    </location>
    <ligand>
        <name>ATP</name>
        <dbReference type="ChEBI" id="CHEBI:30616"/>
    </ligand>
</feature>
<gene>
    <name evidence="17" type="ORF">EVEC_LOCUS5412</name>
</gene>
<dbReference type="GO" id="GO:0005886">
    <property type="term" value="C:plasma membrane"/>
    <property type="evidence" value="ECO:0007669"/>
    <property type="project" value="TreeGrafter"/>
</dbReference>
<reference evidence="17 18" key="2">
    <citation type="submission" date="2018-10" db="EMBL/GenBank/DDBJ databases">
        <authorList>
            <consortium name="Pathogen Informatics"/>
        </authorList>
    </citation>
    <scope>NUCLEOTIDE SEQUENCE [LARGE SCALE GENOMIC DNA]</scope>
</reference>
<comment type="subcellular location">
    <subcellularLocation>
        <location evidence="1 15">Membrane</location>
        <topology evidence="1 15">Multi-pass membrane protein</topology>
    </subcellularLocation>
</comment>
<evidence type="ECO:0000256" key="7">
    <source>
        <dbReference type="ARBA" id="ARBA00022842"/>
    </source>
</evidence>
<dbReference type="Gene3D" id="2.70.150.10">
    <property type="entry name" value="Calcium-transporting ATPase, cytoplasmic transduction domain A"/>
    <property type="match status" value="1"/>
</dbReference>
<evidence type="ECO:0000256" key="6">
    <source>
        <dbReference type="ARBA" id="ARBA00022840"/>
    </source>
</evidence>
<evidence type="ECO:0000256" key="11">
    <source>
        <dbReference type="ARBA" id="ARBA00034036"/>
    </source>
</evidence>
<evidence type="ECO:0000313" key="18">
    <source>
        <dbReference type="Proteomes" id="UP000274131"/>
    </source>
</evidence>
<keyword evidence="3 15" id="KW-0812">Transmembrane</keyword>
<evidence type="ECO:0000256" key="8">
    <source>
        <dbReference type="ARBA" id="ARBA00022967"/>
    </source>
</evidence>
<evidence type="ECO:0000256" key="12">
    <source>
        <dbReference type="PIRSR" id="PIRSR606539-1"/>
    </source>
</evidence>
<evidence type="ECO:0000256" key="13">
    <source>
        <dbReference type="PIRSR" id="PIRSR606539-2"/>
    </source>
</evidence>
<dbReference type="EMBL" id="UXUI01008156">
    <property type="protein sequence ID" value="VDD90661.1"/>
    <property type="molecule type" value="Genomic_DNA"/>
</dbReference>
<dbReference type="STRING" id="51028.A0A0N4V6C1"/>
<dbReference type="SUPFAM" id="SSF81653">
    <property type="entry name" value="Calcium ATPase, transduction domain A"/>
    <property type="match status" value="1"/>
</dbReference>
<feature type="binding site" evidence="13">
    <location>
        <position position="582"/>
    </location>
    <ligand>
        <name>ATP</name>
        <dbReference type="ChEBI" id="CHEBI:30616"/>
    </ligand>
</feature>
<comment type="similarity">
    <text evidence="2 15">Belongs to the cation transport ATPase (P-type) (TC 3.A.3) family. Type IV subfamily.</text>
</comment>
<dbReference type="InterPro" id="IPR023299">
    <property type="entry name" value="ATPase_P-typ_cyto_dom_N"/>
</dbReference>
<dbReference type="SFLD" id="SFLDS00003">
    <property type="entry name" value="Haloacid_Dehalogenase"/>
    <property type="match status" value="1"/>
</dbReference>
<dbReference type="EC" id="7.6.2.1" evidence="15"/>
<feature type="binding site" evidence="14">
    <location>
        <position position="583"/>
    </location>
    <ligand>
        <name>Mg(2+)</name>
        <dbReference type="ChEBI" id="CHEBI:18420"/>
    </ligand>
</feature>
<dbReference type="WBParaSite" id="EVEC_0000580101-mRNA-1">
    <property type="protein sequence ID" value="EVEC_0000580101-mRNA-1"/>
    <property type="gene ID" value="EVEC_0000580101"/>
</dbReference>
<feature type="binding site" evidence="13">
    <location>
        <position position="381"/>
    </location>
    <ligand>
        <name>ATP</name>
        <dbReference type="ChEBI" id="CHEBI:30616"/>
    </ligand>
</feature>
<feature type="binding site" evidence="13">
    <location>
        <position position="464"/>
    </location>
    <ligand>
        <name>ATP</name>
        <dbReference type="ChEBI" id="CHEBI:30616"/>
    </ligand>
</feature>
<dbReference type="PANTHER" id="PTHR24092">
    <property type="entry name" value="PROBABLE PHOSPHOLIPID-TRANSPORTING ATPASE"/>
    <property type="match status" value="1"/>
</dbReference>
<feature type="binding site" evidence="13">
    <location>
        <position position="178"/>
    </location>
    <ligand>
        <name>ATP</name>
        <dbReference type="ChEBI" id="CHEBI:30616"/>
    </ligand>
</feature>
<dbReference type="SFLD" id="SFLDG00002">
    <property type="entry name" value="C1.7:_P-type_atpase_like"/>
    <property type="match status" value="1"/>
</dbReference>
<feature type="binding site" evidence="14">
    <location>
        <position position="176"/>
    </location>
    <ligand>
        <name>Mg(2+)</name>
        <dbReference type="ChEBI" id="CHEBI:18420"/>
    </ligand>
</feature>
<dbReference type="GO" id="GO:0045332">
    <property type="term" value="P:phospholipid translocation"/>
    <property type="evidence" value="ECO:0007669"/>
    <property type="project" value="TreeGrafter"/>
</dbReference>
<feature type="binding site" evidence="13">
    <location>
        <position position="248"/>
    </location>
    <ligand>
        <name>ATP</name>
        <dbReference type="ChEBI" id="CHEBI:30616"/>
    </ligand>
</feature>
<dbReference type="SUPFAM" id="SSF81665">
    <property type="entry name" value="Calcium ATPase, transmembrane domain M"/>
    <property type="match status" value="1"/>
</dbReference>
<dbReference type="Gene3D" id="3.40.50.1000">
    <property type="entry name" value="HAD superfamily/HAD-like"/>
    <property type="match status" value="1"/>
</dbReference>
<evidence type="ECO:0000256" key="1">
    <source>
        <dbReference type="ARBA" id="ARBA00004141"/>
    </source>
</evidence>
<dbReference type="Pfam" id="PF13246">
    <property type="entry name" value="Cation_ATPase"/>
    <property type="match status" value="1"/>
</dbReference>
<evidence type="ECO:0000256" key="4">
    <source>
        <dbReference type="ARBA" id="ARBA00022723"/>
    </source>
</evidence>